<name>A0ABR6BDW4_9PSEU</name>
<dbReference type="PANTHER" id="PTHR22893:SF55">
    <property type="entry name" value="OXIDOREDUCTASE-RELATED"/>
    <property type="match status" value="1"/>
</dbReference>
<dbReference type="InterPro" id="IPR001155">
    <property type="entry name" value="OxRdtase_FMN_N"/>
</dbReference>
<dbReference type="CDD" id="cd04747">
    <property type="entry name" value="OYE_like_5_FMN"/>
    <property type="match status" value="1"/>
</dbReference>
<organism evidence="2 3">
    <name type="scientific">Kutzneria viridogrisea</name>
    <dbReference type="NCBI Taxonomy" id="47990"/>
    <lineage>
        <taxon>Bacteria</taxon>
        <taxon>Bacillati</taxon>
        <taxon>Actinomycetota</taxon>
        <taxon>Actinomycetes</taxon>
        <taxon>Pseudonocardiales</taxon>
        <taxon>Pseudonocardiaceae</taxon>
        <taxon>Kutzneria</taxon>
    </lineage>
</organism>
<evidence type="ECO:0000313" key="2">
    <source>
        <dbReference type="EMBL" id="MBA8925070.1"/>
    </source>
</evidence>
<dbReference type="InterPro" id="IPR045247">
    <property type="entry name" value="Oye-like"/>
</dbReference>
<keyword evidence="3" id="KW-1185">Reference proteome</keyword>
<gene>
    <name evidence="2" type="ORF">BC739_002269</name>
</gene>
<reference evidence="2 3" key="1">
    <citation type="submission" date="2020-08" db="EMBL/GenBank/DDBJ databases">
        <title>Genomic Encyclopedia of Archaeal and Bacterial Type Strains, Phase II (KMG-II): from individual species to whole genera.</title>
        <authorList>
            <person name="Goeker M."/>
        </authorList>
    </citation>
    <scope>NUCLEOTIDE SEQUENCE [LARGE SCALE GENOMIC DNA]</scope>
    <source>
        <strain evidence="2 3">DSM 43850</strain>
    </source>
</reference>
<proteinExistence type="predicted"/>
<dbReference type="EMBL" id="JACJID010000002">
    <property type="protein sequence ID" value="MBA8925070.1"/>
    <property type="molecule type" value="Genomic_DNA"/>
</dbReference>
<feature type="domain" description="NADH:flavin oxidoreductase/NADH oxidase N-terminal" evidence="1">
    <location>
        <begin position="16"/>
        <end position="302"/>
    </location>
</feature>
<dbReference type="Gene3D" id="3.20.20.70">
    <property type="entry name" value="Aldolase class I"/>
    <property type="match status" value="1"/>
</dbReference>
<dbReference type="Pfam" id="PF00724">
    <property type="entry name" value="Oxidored_FMN"/>
    <property type="match status" value="1"/>
</dbReference>
<comment type="caution">
    <text evidence="2">The sequence shown here is derived from an EMBL/GenBank/DDBJ whole genome shotgun (WGS) entry which is preliminary data.</text>
</comment>
<sequence>MVSVEQASRVSRVLDRPFTVGDLTVRNRIVMAPMTRTQSPNGVPGPDVAEYYARRAANEVGLIVTEGTYVNRVAASAYENVPHFYGEQSLAGWAHVVERVHQAGGRIIPQLWHTGAARTAEEPPAEGPSGLALDGTPLGKAMTQQDIDEVVAAFAEAAAAAERLGFDGAELHGAHGYLIDNFLWSGTNRRTDSYGGDHASRARFATEIVQAIRAAVSPGFPIFFRLSQWKAYNYQARIAENPAELEQLLAPLAEAGVDAFHASTRRYWVPEFEGSELNLAGWVKKLSGKPTVTVGSVGLDTEFTPATGEGNQPGAGVTGIDQLLDRLERDEFDLVAVGRALLSNPDWASKALRGKLAETVPYDVSVLKSLN</sequence>
<evidence type="ECO:0000313" key="3">
    <source>
        <dbReference type="Proteomes" id="UP000517916"/>
    </source>
</evidence>
<evidence type="ECO:0000259" key="1">
    <source>
        <dbReference type="Pfam" id="PF00724"/>
    </source>
</evidence>
<dbReference type="Proteomes" id="UP000517916">
    <property type="component" value="Unassembled WGS sequence"/>
</dbReference>
<accession>A0ABR6BDW4</accession>
<dbReference type="PANTHER" id="PTHR22893">
    <property type="entry name" value="NADH OXIDOREDUCTASE-RELATED"/>
    <property type="match status" value="1"/>
</dbReference>
<dbReference type="InterPro" id="IPR013785">
    <property type="entry name" value="Aldolase_TIM"/>
</dbReference>
<dbReference type="SUPFAM" id="SSF51395">
    <property type="entry name" value="FMN-linked oxidoreductases"/>
    <property type="match status" value="1"/>
</dbReference>
<protein>
    <submittedName>
        <fullName evidence="2">2,4-dienoyl-CoA reductase-like NADH-dependent reductase (Old Yellow Enzyme family)</fullName>
    </submittedName>
</protein>
<dbReference type="RefSeq" id="WP_025359775.1">
    <property type="nucleotide sequence ID" value="NZ_BAAABQ010000096.1"/>
</dbReference>